<sequence length="477" mass="51894">MRHSQSYNYDGVPLENIKVEPPVDTESAFRQQSPPSTPFSPQSVHASSVTRSSSYSKRPASPVAFSPYRHSNPNLFPIDPTLGTESSSMSHPYGQRHYSATPPSAGSSRRSGSGDQHTAAFGYSDTYVQGTSRHPAAATVMTSSLSGAMGDMGVPPNLAVSMTTSPSGIAWTPQSSLPEGYNMDPSSFNHMFGSPPTPLSAESAHGSFLPYNAYNTPGFPSPSDAQQPVHPGYVNPGRYSTARHSNMQPSVVVPSQSTSSVPVPMVVSPPPDSSSSMSQSRSVEEELRRLRLQVQQLDAQKKALQRELHLARSQPSTSAAGLPSPIPTPTFAQSPQAFQESWRARMNARIKLFCSLNRAGNALCAWHDSRRERRQYPPRHAPPGYLNCGCSFEEALFEESLARHGVGSYHPGESVRMDPALRNPLLKCLQDRYGYQDGDFERDPVTGLWIEGEGPGKWEAKLAAGTTPKKNRGEERH</sequence>
<evidence type="ECO:0000313" key="3">
    <source>
        <dbReference type="Proteomes" id="UP001497453"/>
    </source>
</evidence>
<evidence type="ECO:0000256" key="1">
    <source>
        <dbReference type="SAM" id="MobiDB-lite"/>
    </source>
</evidence>
<gene>
    <name evidence="2" type="ORF">GFSPODELE1_LOCUS7171</name>
</gene>
<name>A0ABP1DPH5_9APHY</name>
<dbReference type="Proteomes" id="UP001497453">
    <property type="component" value="Chromosome 5"/>
</dbReference>
<organism evidence="2 3">
    <name type="scientific">Somion occarium</name>
    <dbReference type="NCBI Taxonomy" id="3059160"/>
    <lineage>
        <taxon>Eukaryota</taxon>
        <taxon>Fungi</taxon>
        <taxon>Dikarya</taxon>
        <taxon>Basidiomycota</taxon>
        <taxon>Agaricomycotina</taxon>
        <taxon>Agaricomycetes</taxon>
        <taxon>Polyporales</taxon>
        <taxon>Cerrenaceae</taxon>
        <taxon>Somion</taxon>
    </lineage>
</organism>
<keyword evidence="3" id="KW-1185">Reference proteome</keyword>
<accession>A0ABP1DPH5</accession>
<feature type="region of interest" description="Disordered" evidence="1">
    <location>
        <begin position="312"/>
        <end position="338"/>
    </location>
</feature>
<feature type="compositionally biased region" description="Low complexity" evidence="1">
    <location>
        <begin position="31"/>
        <end position="56"/>
    </location>
</feature>
<feature type="compositionally biased region" description="Low complexity" evidence="1">
    <location>
        <begin position="99"/>
        <end position="113"/>
    </location>
</feature>
<reference evidence="3" key="1">
    <citation type="submission" date="2024-04" db="EMBL/GenBank/DDBJ databases">
        <authorList>
            <person name="Shaw F."/>
            <person name="Minotto A."/>
        </authorList>
    </citation>
    <scope>NUCLEOTIDE SEQUENCE [LARGE SCALE GENOMIC DNA]</scope>
</reference>
<evidence type="ECO:0000313" key="2">
    <source>
        <dbReference type="EMBL" id="CAL1709057.1"/>
    </source>
</evidence>
<dbReference type="EMBL" id="OZ037948">
    <property type="protein sequence ID" value="CAL1709057.1"/>
    <property type="molecule type" value="Genomic_DNA"/>
</dbReference>
<feature type="region of interest" description="Disordered" evidence="1">
    <location>
        <begin position="1"/>
        <end position="120"/>
    </location>
</feature>
<proteinExistence type="predicted"/>
<protein>
    <submittedName>
        <fullName evidence="2">Uncharacterized protein</fullName>
    </submittedName>
</protein>